<gene>
    <name evidence="2" type="ORF">EOE48_19985</name>
</gene>
<evidence type="ECO:0000256" key="1">
    <source>
        <dbReference type="SAM" id="SignalP"/>
    </source>
</evidence>
<proteinExistence type="predicted"/>
<dbReference type="OrthoDB" id="8002559at2"/>
<accession>A0A3S2YNM1</accession>
<dbReference type="EMBL" id="SACP01000022">
    <property type="protein sequence ID" value="RVU15317.1"/>
    <property type="molecule type" value="Genomic_DNA"/>
</dbReference>
<reference evidence="2 3" key="1">
    <citation type="submission" date="2019-01" db="EMBL/GenBank/DDBJ databases">
        <authorList>
            <person name="Chen W.-M."/>
        </authorList>
    </citation>
    <scope>NUCLEOTIDE SEQUENCE [LARGE SCALE GENOMIC DNA]</scope>
    <source>
        <strain evidence="2 3">TER-1</strain>
    </source>
</reference>
<evidence type="ECO:0000313" key="2">
    <source>
        <dbReference type="EMBL" id="RVU15317.1"/>
    </source>
</evidence>
<dbReference type="RefSeq" id="WP_127732417.1">
    <property type="nucleotide sequence ID" value="NZ_SACP01000022.1"/>
</dbReference>
<protein>
    <submittedName>
        <fullName evidence="2">Uncharacterized protein</fullName>
    </submittedName>
</protein>
<dbReference type="AlphaFoldDB" id="A0A3S2YNM1"/>
<sequence>MRPARRVVCRLVLAAGAGALLAASPAPGVLNGLRRILEGRWVGDTLELRIDQDAVLANDDPSKPFQWSALTIIDVSGSVIIFDIGARRYVGLLEGDRLTVSIGGRLGSHVLVRQAPQGAAGLGLRR</sequence>
<feature type="chain" id="PRO_5018555497" evidence="1">
    <location>
        <begin position="23"/>
        <end position="126"/>
    </location>
</feature>
<feature type="signal peptide" evidence="1">
    <location>
        <begin position="1"/>
        <end position="22"/>
    </location>
</feature>
<organism evidence="2 3">
    <name type="scientific">Methylobacterium oryzihabitans</name>
    <dbReference type="NCBI Taxonomy" id="2499852"/>
    <lineage>
        <taxon>Bacteria</taxon>
        <taxon>Pseudomonadati</taxon>
        <taxon>Pseudomonadota</taxon>
        <taxon>Alphaproteobacteria</taxon>
        <taxon>Hyphomicrobiales</taxon>
        <taxon>Methylobacteriaceae</taxon>
        <taxon>Methylobacterium</taxon>
    </lineage>
</organism>
<comment type="caution">
    <text evidence="2">The sequence shown here is derived from an EMBL/GenBank/DDBJ whole genome shotgun (WGS) entry which is preliminary data.</text>
</comment>
<keyword evidence="3" id="KW-1185">Reference proteome</keyword>
<keyword evidence="1" id="KW-0732">Signal</keyword>
<name>A0A3S2YNM1_9HYPH</name>
<dbReference type="Proteomes" id="UP000286997">
    <property type="component" value="Unassembled WGS sequence"/>
</dbReference>
<evidence type="ECO:0000313" key="3">
    <source>
        <dbReference type="Proteomes" id="UP000286997"/>
    </source>
</evidence>